<reference evidence="4 5" key="1">
    <citation type="submission" date="2019-12" db="EMBL/GenBank/DDBJ databases">
        <title>Isolation and characterization of three novel carbon monoxide-oxidizing members of Halobacteria from salione crusts and soils.</title>
        <authorList>
            <person name="Myers M.R."/>
            <person name="King G.M."/>
        </authorList>
    </citation>
    <scope>NUCLEOTIDE SEQUENCE [LARGE SCALE GENOMIC DNA]</scope>
    <source>
        <strain evidence="4 5">WSH3</strain>
    </source>
</reference>
<comment type="caution">
    <text evidence="4">The sequence shown here is derived from an EMBL/GenBank/DDBJ whole genome shotgun (WGS) entry which is preliminary data.</text>
</comment>
<protein>
    <submittedName>
        <fullName evidence="4">CBS domain-containing protein</fullName>
    </submittedName>
</protein>
<feature type="domain" description="CBS" evidence="3">
    <location>
        <begin position="67"/>
        <end position="122"/>
    </location>
</feature>
<accession>A0A6B0T4W8</accession>
<dbReference type="Pfam" id="PF00571">
    <property type="entry name" value="CBS"/>
    <property type="match status" value="2"/>
</dbReference>
<dbReference type="Gene3D" id="3.10.580.10">
    <property type="entry name" value="CBS-domain"/>
    <property type="match status" value="1"/>
</dbReference>
<evidence type="ECO:0000313" key="5">
    <source>
        <dbReference type="Proteomes" id="UP000466535"/>
    </source>
</evidence>
<evidence type="ECO:0000313" key="4">
    <source>
        <dbReference type="EMBL" id="MXR50010.1"/>
    </source>
</evidence>
<sequence>MTESVYTVGPEATACAVAKLFARRDVGSALVVDQDSGETLGIVTESDIMRQVASGADTGAVRVETFLSRSLVSVSSSEEIHTAAALMRERSLQRLPVVDDGETVGMLTTSDLTDYLPRLRNTIRRTSQTARRR</sequence>
<dbReference type="InterPro" id="IPR000644">
    <property type="entry name" value="CBS_dom"/>
</dbReference>
<organism evidence="4 5">
    <name type="scientific">Halovenus carboxidivorans</name>
    <dbReference type="NCBI Taxonomy" id="2692199"/>
    <lineage>
        <taxon>Archaea</taxon>
        <taxon>Methanobacteriati</taxon>
        <taxon>Methanobacteriota</taxon>
        <taxon>Stenosarchaea group</taxon>
        <taxon>Halobacteria</taxon>
        <taxon>Halobacteriales</taxon>
        <taxon>Haloarculaceae</taxon>
        <taxon>Halovenus</taxon>
    </lineage>
</organism>
<proteinExistence type="predicted"/>
<dbReference type="Proteomes" id="UP000466535">
    <property type="component" value="Unassembled WGS sequence"/>
</dbReference>
<dbReference type="SUPFAM" id="SSF54631">
    <property type="entry name" value="CBS-domain pair"/>
    <property type="match status" value="1"/>
</dbReference>
<keyword evidence="5" id="KW-1185">Reference proteome</keyword>
<feature type="domain" description="CBS" evidence="3">
    <location>
        <begin position="1"/>
        <end position="58"/>
    </location>
</feature>
<gene>
    <name evidence="4" type="ORF">GRX03_00090</name>
</gene>
<dbReference type="InterPro" id="IPR046342">
    <property type="entry name" value="CBS_dom_sf"/>
</dbReference>
<dbReference type="SMART" id="SM00116">
    <property type="entry name" value="CBS"/>
    <property type="match status" value="2"/>
</dbReference>
<evidence type="ECO:0000256" key="1">
    <source>
        <dbReference type="ARBA" id="ARBA00023122"/>
    </source>
</evidence>
<dbReference type="PANTHER" id="PTHR43080">
    <property type="entry name" value="CBS DOMAIN-CONTAINING PROTEIN CBSX3, MITOCHONDRIAL"/>
    <property type="match status" value="1"/>
</dbReference>
<dbReference type="AlphaFoldDB" id="A0A6B0T4W8"/>
<dbReference type="EMBL" id="WUUT01000001">
    <property type="protein sequence ID" value="MXR50010.1"/>
    <property type="molecule type" value="Genomic_DNA"/>
</dbReference>
<dbReference type="InterPro" id="IPR051257">
    <property type="entry name" value="Diverse_CBS-Domain"/>
</dbReference>
<keyword evidence="1 2" id="KW-0129">CBS domain</keyword>
<evidence type="ECO:0000259" key="3">
    <source>
        <dbReference type="PROSITE" id="PS51371"/>
    </source>
</evidence>
<evidence type="ECO:0000256" key="2">
    <source>
        <dbReference type="PROSITE-ProRule" id="PRU00703"/>
    </source>
</evidence>
<dbReference type="PANTHER" id="PTHR43080:SF2">
    <property type="entry name" value="CBS DOMAIN-CONTAINING PROTEIN"/>
    <property type="match status" value="1"/>
</dbReference>
<name>A0A6B0T4W8_9EURY</name>
<dbReference type="PROSITE" id="PS51371">
    <property type="entry name" value="CBS"/>
    <property type="match status" value="2"/>
</dbReference>